<dbReference type="InterPro" id="IPR011701">
    <property type="entry name" value="MFS"/>
</dbReference>
<evidence type="ECO:0000256" key="2">
    <source>
        <dbReference type="ARBA" id="ARBA00022448"/>
    </source>
</evidence>
<name>U6SHT2_9BACI</name>
<evidence type="ECO:0000256" key="6">
    <source>
        <dbReference type="SAM" id="MobiDB-lite"/>
    </source>
</evidence>
<feature type="transmembrane region" description="Helical" evidence="7">
    <location>
        <begin position="280"/>
        <end position="311"/>
    </location>
</feature>
<evidence type="ECO:0000259" key="8">
    <source>
        <dbReference type="PROSITE" id="PS50850"/>
    </source>
</evidence>
<dbReference type="AlphaFoldDB" id="U6SHT2"/>
<dbReference type="Proteomes" id="UP000017170">
    <property type="component" value="Unassembled WGS sequence"/>
</dbReference>
<evidence type="ECO:0000313" key="9">
    <source>
        <dbReference type="EMBL" id="ERN51289.1"/>
    </source>
</evidence>
<keyword evidence="10" id="KW-1185">Reference proteome</keyword>
<dbReference type="EMBL" id="ATAE01000065">
    <property type="protein sequence ID" value="ERN51289.1"/>
    <property type="molecule type" value="Genomic_DNA"/>
</dbReference>
<dbReference type="GO" id="GO:0005886">
    <property type="term" value="C:plasma membrane"/>
    <property type="evidence" value="ECO:0007669"/>
    <property type="project" value="UniProtKB-SubCell"/>
</dbReference>
<accession>U6SHT2</accession>
<dbReference type="GO" id="GO:0022857">
    <property type="term" value="F:transmembrane transporter activity"/>
    <property type="evidence" value="ECO:0007669"/>
    <property type="project" value="InterPro"/>
</dbReference>
<dbReference type="InterPro" id="IPR052528">
    <property type="entry name" value="Sugar_transport-like"/>
</dbReference>
<dbReference type="PANTHER" id="PTHR23526">
    <property type="entry name" value="INTEGRAL MEMBRANE TRANSPORT PROTEIN-RELATED"/>
    <property type="match status" value="1"/>
</dbReference>
<dbReference type="PROSITE" id="PS50850">
    <property type="entry name" value="MFS"/>
    <property type="match status" value="1"/>
</dbReference>
<feature type="domain" description="Major facilitator superfamily (MFS) profile" evidence="8">
    <location>
        <begin position="1"/>
        <end position="392"/>
    </location>
</feature>
<organism evidence="9 10">
    <name type="scientific">Alkalihalophilus marmarensis DSM 21297</name>
    <dbReference type="NCBI Taxonomy" id="1188261"/>
    <lineage>
        <taxon>Bacteria</taxon>
        <taxon>Bacillati</taxon>
        <taxon>Bacillota</taxon>
        <taxon>Bacilli</taxon>
        <taxon>Bacillales</taxon>
        <taxon>Bacillaceae</taxon>
        <taxon>Alkalihalophilus</taxon>
    </lineage>
</organism>
<sequence length="408" mass="44236">MTNYNKSRLIALAMLFFMTGIVGSRPLIPLLSNDLGATTFQIGIIIALFAFLPLFFSVKLGYLIDRFGSLKPLALSAVLASLSLIIPLLLGNLTGVYLSQVIGGIAQTSFALAAQSFVSVNSSGSSRERNISILSMGVAGGGLVGPLIGGSLSDLIGYTLAIAFLGATMFIPFVIIYLIYIVENKDEKASINKHRVSNKRAFKSSVLPLLINIDLRKAIIVSMLVLLARDFYIYYFPLLANEYGYSATIIGLIIGLHNGAGVLIRWFLIQVIEKWGKSEVVLTSILLSGALLALLPLTDILIFSMIISMLLGAFLGVGQPLSITSTISFSPKNRTAEVLGLRLTFNRLTQFVSPLLFGAIATFFSISAIFYFVAIILGIGSTKSFIKKESKNYESRKETRQKSRSDEG</sequence>
<dbReference type="TCDB" id="2.A.1.74.2">
    <property type="family name" value="the major facilitator superfamily (mfs)"/>
</dbReference>
<dbReference type="InterPro" id="IPR020846">
    <property type="entry name" value="MFS_dom"/>
</dbReference>
<keyword evidence="4 7" id="KW-1133">Transmembrane helix</keyword>
<feature type="transmembrane region" description="Helical" evidence="7">
    <location>
        <begin position="96"/>
        <end position="118"/>
    </location>
</feature>
<feature type="transmembrane region" description="Helical" evidence="7">
    <location>
        <begin position="243"/>
        <end position="268"/>
    </location>
</feature>
<proteinExistence type="predicted"/>
<dbReference type="PATRIC" id="fig|1188261.3.peg.3846"/>
<comment type="subcellular location">
    <subcellularLocation>
        <location evidence="1">Cell membrane</location>
        <topology evidence="1">Multi-pass membrane protein</topology>
    </subcellularLocation>
</comment>
<dbReference type="PANTHER" id="PTHR23526:SF4">
    <property type="entry name" value="INTEGRAL MEMBRANE TRANSPORT PROTEIN"/>
    <property type="match status" value="1"/>
</dbReference>
<feature type="transmembrane region" description="Helical" evidence="7">
    <location>
        <begin position="130"/>
        <end position="149"/>
    </location>
</feature>
<dbReference type="InterPro" id="IPR001958">
    <property type="entry name" value="Tet-R_TetA/multi-R_MdtG-like"/>
</dbReference>
<evidence type="ECO:0000256" key="1">
    <source>
        <dbReference type="ARBA" id="ARBA00004651"/>
    </source>
</evidence>
<keyword evidence="3 7" id="KW-0812">Transmembrane</keyword>
<dbReference type="PRINTS" id="PR01035">
    <property type="entry name" value="TCRTETA"/>
</dbReference>
<evidence type="ECO:0000256" key="5">
    <source>
        <dbReference type="ARBA" id="ARBA00023136"/>
    </source>
</evidence>
<dbReference type="Pfam" id="PF07690">
    <property type="entry name" value="MFS_1"/>
    <property type="match status" value="1"/>
</dbReference>
<dbReference type="SUPFAM" id="SSF103473">
    <property type="entry name" value="MFS general substrate transporter"/>
    <property type="match status" value="1"/>
</dbReference>
<feature type="transmembrane region" description="Helical" evidence="7">
    <location>
        <begin position="70"/>
        <end position="90"/>
    </location>
</feature>
<gene>
    <name evidence="9" type="ORF">A33I_20635</name>
</gene>
<keyword evidence="5 7" id="KW-0472">Membrane</keyword>
<feature type="region of interest" description="Disordered" evidence="6">
    <location>
        <begin position="389"/>
        <end position="408"/>
    </location>
</feature>
<evidence type="ECO:0000256" key="3">
    <source>
        <dbReference type="ARBA" id="ARBA00022692"/>
    </source>
</evidence>
<dbReference type="RefSeq" id="WP_022629831.1">
    <property type="nucleotide sequence ID" value="NZ_ATAE01000065.1"/>
</dbReference>
<feature type="transmembrane region" description="Helical" evidence="7">
    <location>
        <begin position="40"/>
        <end position="58"/>
    </location>
</feature>
<evidence type="ECO:0000313" key="10">
    <source>
        <dbReference type="Proteomes" id="UP000017170"/>
    </source>
</evidence>
<feature type="transmembrane region" description="Helical" evidence="7">
    <location>
        <begin position="355"/>
        <end position="379"/>
    </location>
</feature>
<reference evidence="9 10" key="1">
    <citation type="journal article" date="2013" name="Genome Announc.">
        <title>Genome Sequence of the Extreme Obligate Alkaliphile Bacillus marmarensis Strain DSM 21297.</title>
        <authorList>
            <person name="Wernick D.G."/>
            <person name="Choi K.Y."/>
            <person name="Tat C.A."/>
            <person name="Lafontaine Rivera J.G."/>
            <person name="Liao J.C."/>
        </authorList>
    </citation>
    <scope>NUCLEOTIDE SEQUENCE [LARGE SCALE GENOMIC DNA]</scope>
    <source>
        <strain evidence="9 10">DSM 21297</strain>
    </source>
</reference>
<evidence type="ECO:0000256" key="7">
    <source>
        <dbReference type="SAM" id="Phobius"/>
    </source>
</evidence>
<evidence type="ECO:0000256" key="4">
    <source>
        <dbReference type="ARBA" id="ARBA00022989"/>
    </source>
</evidence>
<dbReference type="InterPro" id="IPR036259">
    <property type="entry name" value="MFS_trans_sf"/>
</dbReference>
<protein>
    <recommendedName>
        <fullName evidence="8">Major facilitator superfamily (MFS) profile domain-containing protein</fullName>
    </recommendedName>
</protein>
<feature type="transmembrane region" description="Helical" evidence="7">
    <location>
        <begin position="155"/>
        <end position="180"/>
    </location>
</feature>
<keyword evidence="2" id="KW-0813">Transport</keyword>
<dbReference type="Gene3D" id="1.20.1250.20">
    <property type="entry name" value="MFS general substrate transporter like domains"/>
    <property type="match status" value="1"/>
</dbReference>
<comment type="caution">
    <text evidence="9">The sequence shown here is derived from an EMBL/GenBank/DDBJ whole genome shotgun (WGS) entry which is preliminary data.</text>
</comment>